<keyword evidence="5" id="KW-0479">Metal-binding</keyword>
<proteinExistence type="inferred from homology"/>
<keyword evidence="8" id="KW-0460">Magnesium</keyword>
<gene>
    <name evidence="14" type="ORF">SAMN04489730_2527</name>
</gene>
<evidence type="ECO:0000256" key="3">
    <source>
        <dbReference type="ARBA" id="ARBA00022457"/>
    </source>
</evidence>
<dbReference type="Gene3D" id="3.90.79.10">
    <property type="entry name" value="Nucleoside Triphosphate Pyrophosphohydrolase"/>
    <property type="match status" value="1"/>
</dbReference>
<dbReference type="GO" id="GO:0035539">
    <property type="term" value="F:8-oxo-7,8-dihydrodeoxyguanosine triphosphate pyrophosphatase activity"/>
    <property type="evidence" value="ECO:0007669"/>
    <property type="project" value="UniProtKB-EC"/>
</dbReference>
<evidence type="ECO:0000256" key="9">
    <source>
        <dbReference type="ARBA" id="ARBA00023204"/>
    </source>
</evidence>
<keyword evidence="15" id="KW-1185">Reference proteome</keyword>
<comment type="catalytic activity">
    <reaction evidence="10">
        <text>8-oxo-dGTP + H2O = 8-oxo-dGMP + diphosphate + H(+)</text>
        <dbReference type="Rhea" id="RHEA:31575"/>
        <dbReference type="ChEBI" id="CHEBI:15377"/>
        <dbReference type="ChEBI" id="CHEBI:15378"/>
        <dbReference type="ChEBI" id="CHEBI:33019"/>
        <dbReference type="ChEBI" id="CHEBI:63224"/>
        <dbReference type="ChEBI" id="CHEBI:77896"/>
        <dbReference type="EC" id="3.6.1.55"/>
    </reaction>
</comment>
<evidence type="ECO:0000256" key="5">
    <source>
        <dbReference type="ARBA" id="ARBA00022723"/>
    </source>
</evidence>
<dbReference type="GO" id="GO:0044715">
    <property type="term" value="F:8-oxo-dGDP phosphatase activity"/>
    <property type="evidence" value="ECO:0007669"/>
    <property type="project" value="TreeGrafter"/>
</dbReference>
<dbReference type="SUPFAM" id="SSF55811">
    <property type="entry name" value="Nudix"/>
    <property type="match status" value="1"/>
</dbReference>
<dbReference type="EC" id="3.6.1.55" evidence="11"/>
<evidence type="ECO:0000256" key="1">
    <source>
        <dbReference type="ARBA" id="ARBA00001946"/>
    </source>
</evidence>
<comment type="similarity">
    <text evidence="2">Belongs to the Nudix hydrolase family.</text>
</comment>
<keyword evidence="9" id="KW-0234">DNA repair</keyword>
<dbReference type="GO" id="GO:0008413">
    <property type="term" value="F:8-oxo-7,8-dihydroguanosine triphosphate pyrophosphatase activity"/>
    <property type="evidence" value="ECO:0007669"/>
    <property type="project" value="TreeGrafter"/>
</dbReference>
<feature type="region of interest" description="Disordered" evidence="12">
    <location>
        <begin position="1"/>
        <end position="31"/>
    </location>
</feature>
<dbReference type="InterPro" id="IPR047127">
    <property type="entry name" value="MutT-like"/>
</dbReference>
<dbReference type="PANTHER" id="PTHR47707">
    <property type="entry name" value="8-OXO-DGTP DIPHOSPHATASE"/>
    <property type="match status" value="1"/>
</dbReference>
<keyword evidence="7" id="KW-0378">Hydrolase</keyword>
<accession>A0A1K1R0S2</accession>
<dbReference type="CDD" id="cd03425">
    <property type="entry name" value="NUDIX_MutT_NudA_like"/>
    <property type="match status" value="1"/>
</dbReference>
<comment type="cofactor">
    <cofactor evidence="1">
        <name>Mg(2+)</name>
        <dbReference type="ChEBI" id="CHEBI:18420"/>
    </cofactor>
</comment>
<dbReference type="InterPro" id="IPR015797">
    <property type="entry name" value="NUDIX_hydrolase-like_dom_sf"/>
</dbReference>
<dbReference type="EMBL" id="FPJG01000006">
    <property type="protein sequence ID" value="SFW65728.1"/>
    <property type="molecule type" value="Genomic_DNA"/>
</dbReference>
<evidence type="ECO:0000256" key="4">
    <source>
        <dbReference type="ARBA" id="ARBA00022705"/>
    </source>
</evidence>
<evidence type="ECO:0000256" key="6">
    <source>
        <dbReference type="ARBA" id="ARBA00022763"/>
    </source>
</evidence>
<evidence type="ECO:0000313" key="15">
    <source>
        <dbReference type="Proteomes" id="UP000182740"/>
    </source>
</evidence>
<sequence length="169" mass="18319">MGAQDAPKATLGRLTWSLPDRPGRRLPRARDPGFRVDSGAVNGVIVGAALVRDGKLLAQQRAWPPGHAGQWELPGGRVEDGESEAFALARECSEELDVVIEVGARVGEDVPLPGGKVLRIYAAKLVSPGEEPRAVEHRAVRWLGPDDLDDVDWLPADRLLLPAFRELLN</sequence>
<dbReference type="PROSITE" id="PS51462">
    <property type="entry name" value="NUDIX"/>
    <property type="match status" value="1"/>
</dbReference>
<keyword evidence="3" id="KW-0515">Mutator protein</keyword>
<evidence type="ECO:0000256" key="7">
    <source>
        <dbReference type="ARBA" id="ARBA00022801"/>
    </source>
</evidence>
<protein>
    <recommendedName>
        <fullName evidence="11">8-oxo-dGTP diphosphatase</fullName>
        <ecNumber evidence="11">3.6.1.55</ecNumber>
    </recommendedName>
</protein>
<reference evidence="15" key="1">
    <citation type="submission" date="2016-11" db="EMBL/GenBank/DDBJ databases">
        <authorList>
            <person name="Varghese N."/>
            <person name="Submissions S."/>
        </authorList>
    </citation>
    <scope>NUCLEOTIDE SEQUENCE [LARGE SCALE GENOMIC DNA]</scope>
    <source>
        <strain evidence="15">DSM 44671</strain>
    </source>
</reference>
<keyword evidence="4" id="KW-0235">DNA replication</keyword>
<dbReference type="PANTHER" id="PTHR47707:SF1">
    <property type="entry name" value="NUDIX HYDROLASE FAMILY PROTEIN"/>
    <property type="match status" value="1"/>
</dbReference>
<organism evidence="14 15">
    <name type="scientific">Amycolatopsis australiensis</name>
    <dbReference type="NCBI Taxonomy" id="546364"/>
    <lineage>
        <taxon>Bacteria</taxon>
        <taxon>Bacillati</taxon>
        <taxon>Actinomycetota</taxon>
        <taxon>Actinomycetes</taxon>
        <taxon>Pseudonocardiales</taxon>
        <taxon>Pseudonocardiaceae</taxon>
        <taxon>Amycolatopsis</taxon>
    </lineage>
</organism>
<evidence type="ECO:0000256" key="11">
    <source>
        <dbReference type="ARBA" id="ARBA00038905"/>
    </source>
</evidence>
<name>A0A1K1R0S2_9PSEU</name>
<evidence type="ECO:0000256" key="2">
    <source>
        <dbReference type="ARBA" id="ARBA00005582"/>
    </source>
</evidence>
<evidence type="ECO:0000259" key="13">
    <source>
        <dbReference type="PROSITE" id="PS51462"/>
    </source>
</evidence>
<dbReference type="Proteomes" id="UP000182740">
    <property type="component" value="Unassembled WGS sequence"/>
</dbReference>
<evidence type="ECO:0000256" key="12">
    <source>
        <dbReference type="SAM" id="MobiDB-lite"/>
    </source>
</evidence>
<dbReference type="InterPro" id="IPR000086">
    <property type="entry name" value="NUDIX_hydrolase_dom"/>
</dbReference>
<dbReference type="GO" id="GO:0006260">
    <property type="term" value="P:DNA replication"/>
    <property type="evidence" value="ECO:0007669"/>
    <property type="project" value="UniProtKB-KW"/>
</dbReference>
<evidence type="ECO:0000313" key="14">
    <source>
        <dbReference type="EMBL" id="SFW65728.1"/>
    </source>
</evidence>
<evidence type="ECO:0000256" key="8">
    <source>
        <dbReference type="ARBA" id="ARBA00022842"/>
    </source>
</evidence>
<dbReference type="GO" id="GO:0046872">
    <property type="term" value="F:metal ion binding"/>
    <property type="evidence" value="ECO:0007669"/>
    <property type="project" value="UniProtKB-KW"/>
</dbReference>
<dbReference type="GO" id="GO:0044716">
    <property type="term" value="F:8-oxo-GDP phosphatase activity"/>
    <property type="evidence" value="ECO:0007669"/>
    <property type="project" value="TreeGrafter"/>
</dbReference>
<dbReference type="Pfam" id="PF00293">
    <property type="entry name" value="NUDIX"/>
    <property type="match status" value="1"/>
</dbReference>
<evidence type="ECO:0000256" key="10">
    <source>
        <dbReference type="ARBA" id="ARBA00035861"/>
    </source>
</evidence>
<feature type="domain" description="Nudix hydrolase" evidence="13">
    <location>
        <begin position="41"/>
        <end position="166"/>
    </location>
</feature>
<keyword evidence="6" id="KW-0227">DNA damage</keyword>
<dbReference type="AlphaFoldDB" id="A0A1K1R0S2"/>
<dbReference type="GO" id="GO:0006281">
    <property type="term" value="P:DNA repair"/>
    <property type="evidence" value="ECO:0007669"/>
    <property type="project" value="UniProtKB-KW"/>
</dbReference>
<dbReference type="STRING" id="546364.SAMN04489730_2527"/>